<keyword evidence="2 7" id="KW-0732">Signal</keyword>
<reference evidence="9" key="1">
    <citation type="submission" date="2023-06" db="EMBL/GenBank/DDBJ databases">
        <title>Genomic analysis of the entomopathogenic nematode Steinernema hermaphroditum.</title>
        <authorList>
            <person name="Schwarz E.M."/>
            <person name="Heppert J.K."/>
            <person name="Baniya A."/>
            <person name="Schwartz H.T."/>
            <person name="Tan C.-H."/>
            <person name="Antoshechkin I."/>
            <person name="Sternberg P.W."/>
            <person name="Goodrich-Blair H."/>
            <person name="Dillman A.R."/>
        </authorList>
    </citation>
    <scope>NUCLEOTIDE SEQUENCE</scope>
    <source>
        <strain evidence="9">PS9179</strain>
        <tissue evidence="9">Whole animal</tissue>
    </source>
</reference>
<dbReference type="InterPro" id="IPR043504">
    <property type="entry name" value="Peptidase_S1_PA_chymotrypsin"/>
</dbReference>
<name>A0AA39MCM2_9BILA</name>
<dbReference type="Proteomes" id="UP001175271">
    <property type="component" value="Unassembled WGS sequence"/>
</dbReference>
<evidence type="ECO:0000256" key="2">
    <source>
        <dbReference type="ARBA" id="ARBA00022729"/>
    </source>
</evidence>
<dbReference type="FunFam" id="2.40.10.10:FF:000068">
    <property type="entry name" value="transmembrane protease serine 2"/>
    <property type="match status" value="1"/>
</dbReference>
<dbReference type="PANTHER" id="PTHR24253">
    <property type="entry name" value="TRANSMEMBRANE PROTEASE SERINE"/>
    <property type="match status" value="1"/>
</dbReference>
<keyword evidence="3 6" id="KW-0378">Hydrolase</keyword>
<dbReference type="InterPro" id="IPR009003">
    <property type="entry name" value="Peptidase_S1_PA"/>
</dbReference>
<evidence type="ECO:0000313" key="10">
    <source>
        <dbReference type="Proteomes" id="UP001175271"/>
    </source>
</evidence>
<dbReference type="AlphaFoldDB" id="A0AA39MCM2"/>
<evidence type="ECO:0000259" key="8">
    <source>
        <dbReference type="PROSITE" id="PS50240"/>
    </source>
</evidence>
<dbReference type="PROSITE" id="PS00135">
    <property type="entry name" value="TRYPSIN_SER"/>
    <property type="match status" value="1"/>
</dbReference>
<keyword evidence="4" id="KW-1015">Disulfide bond</keyword>
<dbReference type="Pfam" id="PF00089">
    <property type="entry name" value="Trypsin"/>
    <property type="match status" value="1"/>
</dbReference>
<feature type="chain" id="PRO_5041260197" description="Peptidase S1 domain-containing protein" evidence="7">
    <location>
        <begin position="20"/>
        <end position="266"/>
    </location>
</feature>
<dbReference type="InterPro" id="IPR033116">
    <property type="entry name" value="TRYPSIN_SER"/>
</dbReference>
<comment type="caution">
    <text evidence="9">The sequence shown here is derived from an EMBL/GenBank/DDBJ whole genome shotgun (WGS) entry which is preliminary data.</text>
</comment>
<dbReference type="Gene3D" id="2.40.10.10">
    <property type="entry name" value="Trypsin-like serine proteases"/>
    <property type="match status" value="1"/>
</dbReference>
<organism evidence="9 10">
    <name type="scientific">Steinernema hermaphroditum</name>
    <dbReference type="NCBI Taxonomy" id="289476"/>
    <lineage>
        <taxon>Eukaryota</taxon>
        <taxon>Metazoa</taxon>
        <taxon>Ecdysozoa</taxon>
        <taxon>Nematoda</taxon>
        <taxon>Chromadorea</taxon>
        <taxon>Rhabditida</taxon>
        <taxon>Tylenchina</taxon>
        <taxon>Panagrolaimomorpha</taxon>
        <taxon>Strongyloidoidea</taxon>
        <taxon>Steinernematidae</taxon>
        <taxon>Steinernema</taxon>
    </lineage>
</organism>
<evidence type="ECO:0000256" key="6">
    <source>
        <dbReference type="RuleBase" id="RU363034"/>
    </source>
</evidence>
<proteinExistence type="predicted"/>
<dbReference type="EMBL" id="JAUCMV010000001">
    <property type="protein sequence ID" value="KAK0428928.1"/>
    <property type="molecule type" value="Genomic_DNA"/>
</dbReference>
<dbReference type="InterPro" id="IPR001254">
    <property type="entry name" value="Trypsin_dom"/>
</dbReference>
<evidence type="ECO:0000256" key="4">
    <source>
        <dbReference type="ARBA" id="ARBA00023157"/>
    </source>
</evidence>
<evidence type="ECO:0000256" key="5">
    <source>
        <dbReference type="ARBA" id="ARBA00023180"/>
    </source>
</evidence>
<dbReference type="GO" id="GO:0006508">
    <property type="term" value="P:proteolysis"/>
    <property type="evidence" value="ECO:0007669"/>
    <property type="project" value="UniProtKB-KW"/>
</dbReference>
<keyword evidence="5" id="KW-0325">Glycoprotein</keyword>
<dbReference type="PROSITE" id="PS00134">
    <property type="entry name" value="TRYPSIN_HIS"/>
    <property type="match status" value="1"/>
</dbReference>
<dbReference type="PRINTS" id="PR00722">
    <property type="entry name" value="CHYMOTRYPSIN"/>
</dbReference>
<dbReference type="CDD" id="cd00190">
    <property type="entry name" value="Tryp_SPc"/>
    <property type="match status" value="1"/>
</dbReference>
<gene>
    <name evidence="9" type="ORF">QR680_011085</name>
</gene>
<evidence type="ECO:0000313" key="9">
    <source>
        <dbReference type="EMBL" id="KAK0428928.1"/>
    </source>
</evidence>
<dbReference type="PANTHER" id="PTHR24253:SF159">
    <property type="entry name" value="SERINE PROTEASE 42"/>
    <property type="match status" value="1"/>
</dbReference>
<accession>A0AA39MCM2</accession>
<dbReference type="SMART" id="SM00020">
    <property type="entry name" value="Tryp_SPc"/>
    <property type="match status" value="1"/>
</dbReference>
<keyword evidence="1 6" id="KW-0645">Protease</keyword>
<dbReference type="InterPro" id="IPR001314">
    <property type="entry name" value="Peptidase_S1A"/>
</dbReference>
<feature type="signal peptide" evidence="7">
    <location>
        <begin position="1"/>
        <end position="19"/>
    </location>
</feature>
<keyword evidence="10" id="KW-1185">Reference proteome</keyword>
<keyword evidence="6" id="KW-0720">Serine protease</keyword>
<sequence length="266" mass="29108">MRVLLEALLLFGLAATMSTKVPIVGPESRPSTPGDHPYFASLVMVSTNQKFCGGSIIGSRWILTAAHCLYYGDDNPKLLITNMLKVMVGHNTGHETFYNVRRMKLRTNSKTPNAGNDVAILETDRNITFNVNVQPICVAGFDIEAGEPALTMGFGTTIPNADVPPKKLLEIGGNIMSPEHCSVLHKFNNRKELCFLVSNGSPCSGDSGGPIVDAEQRFQHGLHHGVYGRCIIGRPAFGHRVSSTETCLFILRTTRGEVECRKEYEC</sequence>
<dbReference type="GO" id="GO:0004252">
    <property type="term" value="F:serine-type endopeptidase activity"/>
    <property type="evidence" value="ECO:0007669"/>
    <property type="project" value="InterPro"/>
</dbReference>
<dbReference type="InterPro" id="IPR018114">
    <property type="entry name" value="TRYPSIN_HIS"/>
</dbReference>
<feature type="domain" description="Peptidase S1" evidence="8">
    <location>
        <begin position="23"/>
        <end position="246"/>
    </location>
</feature>
<dbReference type="SUPFAM" id="SSF50494">
    <property type="entry name" value="Trypsin-like serine proteases"/>
    <property type="match status" value="1"/>
</dbReference>
<evidence type="ECO:0000256" key="7">
    <source>
        <dbReference type="SAM" id="SignalP"/>
    </source>
</evidence>
<protein>
    <recommendedName>
        <fullName evidence="8">Peptidase S1 domain-containing protein</fullName>
    </recommendedName>
</protein>
<evidence type="ECO:0000256" key="3">
    <source>
        <dbReference type="ARBA" id="ARBA00022801"/>
    </source>
</evidence>
<dbReference type="PROSITE" id="PS50240">
    <property type="entry name" value="TRYPSIN_DOM"/>
    <property type="match status" value="1"/>
</dbReference>
<evidence type="ECO:0000256" key="1">
    <source>
        <dbReference type="ARBA" id="ARBA00022670"/>
    </source>
</evidence>